<dbReference type="InterPro" id="IPR012675">
    <property type="entry name" value="Beta-grasp_dom_sf"/>
</dbReference>
<dbReference type="PROSITE" id="PS00197">
    <property type="entry name" value="2FE2S_FER_1"/>
    <property type="match status" value="1"/>
</dbReference>
<dbReference type="SUPFAM" id="SSF52343">
    <property type="entry name" value="Ferredoxin reductase-like, C-terminal NADP-linked domain"/>
    <property type="match status" value="1"/>
</dbReference>
<dbReference type="EMBL" id="VKAC01000003">
    <property type="protein sequence ID" value="TXR57236.1"/>
    <property type="molecule type" value="Genomic_DNA"/>
</dbReference>
<feature type="domain" description="2Fe-2S ferredoxin-type" evidence="2">
    <location>
        <begin position="239"/>
        <end position="340"/>
    </location>
</feature>
<gene>
    <name evidence="4" type="ORF">FMM08_05910</name>
</gene>
<dbReference type="PANTHER" id="PTHR47354">
    <property type="entry name" value="NADH OXIDOREDUCTASE HCR"/>
    <property type="match status" value="1"/>
</dbReference>
<dbReference type="InterPro" id="IPR039261">
    <property type="entry name" value="FNR_nucleotide-bd"/>
</dbReference>
<dbReference type="PANTHER" id="PTHR47354:SF2">
    <property type="entry name" value="BLR2392 PROTEIN"/>
    <property type="match status" value="1"/>
</dbReference>
<proteinExistence type="predicted"/>
<dbReference type="InterPro" id="IPR001041">
    <property type="entry name" value="2Fe-2S_ferredoxin-type"/>
</dbReference>
<dbReference type="InterPro" id="IPR036010">
    <property type="entry name" value="2Fe-2S_ferredoxin-like_sf"/>
</dbReference>
<feature type="domain" description="FAD-binding FR-type" evidence="3">
    <location>
        <begin position="1"/>
        <end position="104"/>
    </location>
</feature>
<dbReference type="InterPro" id="IPR017927">
    <property type="entry name" value="FAD-bd_FR_type"/>
</dbReference>
<dbReference type="Proteomes" id="UP000321234">
    <property type="component" value="Unassembled WGS sequence"/>
</dbReference>
<protein>
    <submittedName>
        <fullName evidence="4">Oxidoreductase</fullName>
    </submittedName>
</protein>
<dbReference type="Gene3D" id="3.10.20.30">
    <property type="match status" value="1"/>
</dbReference>
<evidence type="ECO:0000313" key="5">
    <source>
        <dbReference type="Proteomes" id="UP000321234"/>
    </source>
</evidence>
<dbReference type="GO" id="GO:0051537">
    <property type="term" value="F:2 iron, 2 sulfur cluster binding"/>
    <property type="evidence" value="ECO:0007669"/>
    <property type="project" value="InterPro"/>
</dbReference>
<dbReference type="InterPro" id="IPR050415">
    <property type="entry name" value="MRET"/>
</dbReference>
<dbReference type="InterPro" id="IPR017938">
    <property type="entry name" value="Riboflavin_synthase-like_b-brl"/>
</dbReference>
<dbReference type="SUPFAM" id="SSF63380">
    <property type="entry name" value="Riboflavin synthase domain-like"/>
    <property type="match status" value="1"/>
</dbReference>
<reference evidence="4 5" key="1">
    <citation type="submission" date="2019-07" db="EMBL/GenBank/DDBJ databases">
        <title>Quadrisphaera sp. strain DD2A genome sequencing and assembly.</title>
        <authorList>
            <person name="Kim I."/>
        </authorList>
    </citation>
    <scope>NUCLEOTIDE SEQUENCE [LARGE SCALE GENOMIC DNA]</scope>
    <source>
        <strain evidence="4 5">DD2A</strain>
    </source>
</reference>
<dbReference type="AlphaFoldDB" id="A0A5C8ZJZ4"/>
<evidence type="ECO:0000259" key="2">
    <source>
        <dbReference type="PROSITE" id="PS51085"/>
    </source>
</evidence>
<dbReference type="CDD" id="cd06185">
    <property type="entry name" value="PDR_like"/>
    <property type="match status" value="1"/>
</dbReference>
<accession>A0A5C8ZJZ4</accession>
<dbReference type="Pfam" id="PF00111">
    <property type="entry name" value="Fer2"/>
    <property type="match status" value="1"/>
</dbReference>
<dbReference type="SUPFAM" id="SSF54292">
    <property type="entry name" value="2Fe-2S ferredoxin-like"/>
    <property type="match status" value="1"/>
</dbReference>
<dbReference type="PROSITE" id="PS51384">
    <property type="entry name" value="FAD_FR"/>
    <property type="match status" value="1"/>
</dbReference>
<dbReference type="CDD" id="cd00207">
    <property type="entry name" value="fer2"/>
    <property type="match status" value="1"/>
</dbReference>
<dbReference type="InterPro" id="IPR006058">
    <property type="entry name" value="2Fe2S_fd_BS"/>
</dbReference>
<name>A0A5C8ZJZ4_9ACTN</name>
<evidence type="ECO:0000256" key="1">
    <source>
        <dbReference type="ARBA" id="ARBA00001974"/>
    </source>
</evidence>
<comment type="cofactor">
    <cofactor evidence="1">
        <name>FAD</name>
        <dbReference type="ChEBI" id="CHEBI:57692"/>
    </cofactor>
</comment>
<dbReference type="Gene3D" id="2.40.30.10">
    <property type="entry name" value="Translation factors"/>
    <property type="match status" value="1"/>
</dbReference>
<keyword evidence="5" id="KW-1185">Reference proteome</keyword>
<sequence length="340" mass="35879">MRPARVVEARDVADGVRRVVLEHAPGRPAEPGAHLQLVVHVDGPGGRRREVRSYSVVDASPDGTRSAISVLLTPTSRGGGRYVHSLSAGDDVECSAPLQGFPLRLGAGRYHLVAGGIGITALVAMARHLAARGADVVLDHVVRTRSRAAYADDLAALLGDRYRLHVDDEHGAFDVGALLDEVAAADGDGEGAVPGGAEAYVCGPIRLMDAVRRGWEARGLPASTLRFETFGSSGWYAPQPFTACIPEIGLRTTVGPDTTLLEALQRAGADLMYDCRKGECGLCRIDVASVRGVLDHRDVFLSRRQQEAGTSMCVCVSRVAALPAAQGGDGQPAELVLRLP</sequence>
<dbReference type="GO" id="GO:0016491">
    <property type="term" value="F:oxidoreductase activity"/>
    <property type="evidence" value="ECO:0007669"/>
    <property type="project" value="InterPro"/>
</dbReference>
<comment type="caution">
    <text evidence="4">The sequence shown here is derived from an EMBL/GenBank/DDBJ whole genome shotgun (WGS) entry which is preliminary data.</text>
</comment>
<dbReference type="PRINTS" id="PR00409">
    <property type="entry name" value="PHDIOXRDTASE"/>
</dbReference>
<evidence type="ECO:0000259" key="3">
    <source>
        <dbReference type="PROSITE" id="PS51384"/>
    </source>
</evidence>
<dbReference type="OrthoDB" id="3807506at2"/>
<dbReference type="Gene3D" id="3.40.50.80">
    <property type="entry name" value="Nucleotide-binding domain of ferredoxin-NADP reductase (FNR) module"/>
    <property type="match status" value="1"/>
</dbReference>
<dbReference type="PROSITE" id="PS51085">
    <property type="entry name" value="2FE2S_FER_2"/>
    <property type="match status" value="1"/>
</dbReference>
<organism evidence="4 5">
    <name type="scientific">Quadrisphaera setariae</name>
    <dbReference type="NCBI Taxonomy" id="2593304"/>
    <lineage>
        <taxon>Bacteria</taxon>
        <taxon>Bacillati</taxon>
        <taxon>Actinomycetota</taxon>
        <taxon>Actinomycetes</taxon>
        <taxon>Kineosporiales</taxon>
        <taxon>Kineosporiaceae</taxon>
        <taxon>Quadrisphaera</taxon>
    </lineage>
</organism>
<evidence type="ECO:0000313" key="4">
    <source>
        <dbReference type="EMBL" id="TXR57236.1"/>
    </source>
</evidence>